<dbReference type="GO" id="GO:0005829">
    <property type="term" value="C:cytosol"/>
    <property type="evidence" value="ECO:0007669"/>
    <property type="project" value="TreeGrafter"/>
</dbReference>
<keyword evidence="5" id="KW-1185">Reference proteome</keyword>
<reference evidence="4 5" key="1">
    <citation type="submission" date="2019-03" db="EMBL/GenBank/DDBJ databases">
        <title>Genomic Encyclopedia of Type Strains, Phase IV (KMG-IV): sequencing the most valuable type-strain genomes for metagenomic binning, comparative biology and taxonomic classification.</title>
        <authorList>
            <person name="Goeker M."/>
        </authorList>
    </citation>
    <scope>NUCLEOTIDE SEQUENCE [LARGE SCALE GENOMIC DNA]</scope>
    <source>
        <strain evidence="4 5">DSM 24179</strain>
    </source>
</reference>
<dbReference type="OrthoDB" id="9768133at2"/>
<dbReference type="GO" id="GO:0008964">
    <property type="term" value="F:phosphoenolpyruvate carboxylase activity"/>
    <property type="evidence" value="ECO:0007669"/>
    <property type="project" value="InterPro"/>
</dbReference>
<dbReference type="GO" id="GO:0015977">
    <property type="term" value="P:carbon fixation"/>
    <property type="evidence" value="ECO:0007669"/>
    <property type="project" value="InterPro"/>
</dbReference>
<dbReference type="PROSITE" id="PS00393">
    <property type="entry name" value="PEPCASE_2"/>
    <property type="match status" value="1"/>
</dbReference>
<keyword evidence="4" id="KW-0670">Pyruvate</keyword>
<comment type="caution">
    <text evidence="4">The sequence shown here is derived from an EMBL/GenBank/DDBJ whole genome shotgun (WGS) entry which is preliminary data.</text>
</comment>
<accession>A0A4R2GHC7</accession>
<gene>
    <name evidence="4" type="ORF">EV194_10869</name>
</gene>
<dbReference type="RefSeq" id="WP_132434161.1">
    <property type="nucleotide sequence ID" value="NZ_SLWK01000008.1"/>
</dbReference>
<dbReference type="GO" id="GO:0006099">
    <property type="term" value="P:tricarboxylic acid cycle"/>
    <property type="evidence" value="ECO:0007669"/>
    <property type="project" value="InterPro"/>
</dbReference>
<evidence type="ECO:0000256" key="1">
    <source>
        <dbReference type="ARBA" id="ARBA00003670"/>
    </source>
</evidence>
<dbReference type="PANTHER" id="PTHR30523:SF32">
    <property type="entry name" value="PHOSPHOENOLPYRUVATE CARBOXYLASE"/>
    <property type="match status" value="1"/>
</dbReference>
<organism evidence="4 5">
    <name type="scientific">Natronoflexus pectinivorans</name>
    <dbReference type="NCBI Taxonomy" id="682526"/>
    <lineage>
        <taxon>Bacteria</taxon>
        <taxon>Pseudomonadati</taxon>
        <taxon>Bacteroidota</taxon>
        <taxon>Bacteroidia</taxon>
        <taxon>Marinilabiliales</taxon>
        <taxon>Marinilabiliaceae</taxon>
        <taxon>Natronoflexus</taxon>
    </lineage>
</organism>
<comment type="function">
    <text evidence="1">Forms oxaloacetate, a four-carbon dicarboxylic acid source for the tricarboxylic acid cycle.</text>
</comment>
<dbReference type="AlphaFoldDB" id="A0A4R2GHC7"/>
<dbReference type="InterPro" id="IPR015813">
    <property type="entry name" value="Pyrv/PenolPyrv_kinase-like_dom"/>
</dbReference>
<dbReference type="InterPro" id="IPR033129">
    <property type="entry name" value="PEPCASE_His_AS"/>
</dbReference>
<evidence type="ECO:0000313" key="5">
    <source>
        <dbReference type="Proteomes" id="UP000295221"/>
    </source>
</evidence>
<dbReference type="Gene3D" id="1.20.1440.90">
    <property type="entry name" value="Phosphoenolpyruvate/pyruvate domain"/>
    <property type="match status" value="1"/>
</dbReference>
<dbReference type="PRINTS" id="PR00150">
    <property type="entry name" value="PEPCARBXLASE"/>
</dbReference>
<dbReference type="EMBL" id="SLWK01000008">
    <property type="protein sequence ID" value="TCO07462.1"/>
    <property type="molecule type" value="Genomic_DNA"/>
</dbReference>
<name>A0A4R2GHC7_9BACT</name>
<dbReference type="InterPro" id="IPR021135">
    <property type="entry name" value="PEP_COase"/>
</dbReference>
<dbReference type="SUPFAM" id="SSF51621">
    <property type="entry name" value="Phosphoenolpyruvate/pyruvate domain"/>
    <property type="match status" value="1"/>
</dbReference>
<evidence type="ECO:0000313" key="4">
    <source>
        <dbReference type="EMBL" id="TCO07462.1"/>
    </source>
</evidence>
<dbReference type="Proteomes" id="UP000295221">
    <property type="component" value="Unassembled WGS sequence"/>
</dbReference>
<sequence>MRKELSDVEIKQIKQQIESDGLQKISKDLNSVSVFLREVLKDLNEDSLVKLLNSIHEKSGEVNLNDKVSDEKLVQALSILFQLMNLVEENAAAQFRRKIENRLGASSIRGSWSETFNKWKKQGLNEDQIRELLSRIHIMPVLTAHPTEAKRTTILKLHREIYLQLVKKENAVWSETERKVINATIRALIERWWRSGEVYREKPDVPSERSSVLHYFTRVFPEALKLSDERLRYTWKAYGFDPKKLSRPEHYPLLSFGSWVGGDRDGHPYVTAEVTRDTLMEHRKAAFSLLEGQLEALASQMSFSDTRNQVPEKLYERIEEMSLSLRKAGYKAVSRNQHEPWRQLVELMLAKLINTRKERAQSGDMVYDSSFQLQDDLLFLRESLSAIGAYKIIDTFLFPLERHVKCFGFHLAKLDIRQNSAFHDKALEQMLNYASTEERNYTTWSEEQKIEFLTNELKSNRPFVVSGISVGTEADQVLACYRVIKEHVDRYGADGIGSIIVSMTRGLSDLLIVYLFMREVGLDPKLLQVVPLFETIEDLNQSHIVLDGYLSHPVVKSVKGSQRSVQEVMLGYSDSNKDGGIVASRWNIYKAERDLTNVAKKHHAELRFFHGIGGTISRGGGKYHRFLDSMPEGSFSGEIKLTVQGEAIAQQFANLVNANYNLEMLLSGAALQTGYCLHAPSVVEFPDEALDLLARLSLERYQELIRHPDFIKFYSQCTPIDVVEQSKIGSRPSRRTGQRTLNDLRAIPWVFSWKQSRFNLTAWYGVGYGLEVMKNDHPQLYDQLKVFAHKWPFLRYTLIHIETNLLNADKKLMEAYASLVDDDKIRNDFMTNILSEHQKSIKQVAALLGDQTENRRISLLENINRRKDSLQTLHQMQIDFLRQWRLVKDENPEKAAVLLDKLLIITTAISGGVKNTG</sequence>
<evidence type="ECO:0000256" key="2">
    <source>
        <dbReference type="ARBA" id="ARBA00022419"/>
    </source>
</evidence>
<protein>
    <recommendedName>
        <fullName evidence="2">Phosphoenolpyruvate carboxylase</fullName>
    </recommendedName>
</protein>
<dbReference type="PANTHER" id="PTHR30523">
    <property type="entry name" value="PHOSPHOENOLPYRUVATE CARBOXYLASE"/>
    <property type="match status" value="1"/>
</dbReference>
<dbReference type="Pfam" id="PF00311">
    <property type="entry name" value="PEPcase"/>
    <property type="match status" value="1"/>
</dbReference>
<proteinExistence type="predicted"/>
<evidence type="ECO:0000256" key="3">
    <source>
        <dbReference type="PROSITE-ProRule" id="PRU10112"/>
    </source>
</evidence>
<feature type="active site" evidence="3">
    <location>
        <position position="577"/>
    </location>
</feature>